<name>A0A0F9W9D3_9ZZZZ</name>
<proteinExistence type="predicted"/>
<dbReference type="EMBL" id="LAZR01000321">
    <property type="protein sequence ID" value="KKN74703.1"/>
    <property type="molecule type" value="Genomic_DNA"/>
</dbReference>
<organism evidence="1">
    <name type="scientific">marine sediment metagenome</name>
    <dbReference type="NCBI Taxonomy" id="412755"/>
    <lineage>
        <taxon>unclassified sequences</taxon>
        <taxon>metagenomes</taxon>
        <taxon>ecological metagenomes</taxon>
    </lineage>
</organism>
<protein>
    <submittedName>
        <fullName evidence="1">Uncharacterized protein</fullName>
    </submittedName>
</protein>
<reference evidence="1" key="1">
    <citation type="journal article" date="2015" name="Nature">
        <title>Complex archaea that bridge the gap between prokaryotes and eukaryotes.</title>
        <authorList>
            <person name="Spang A."/>
            <person name="Saw J.H."/>
            <person name="Jorgensen S.L."/>
            <person name="Zaremba-Niedzwiedzka K."/>
            <person name="Martijn J."/>
            <person name="Lind A.E."/>
            <person name="van Eijk R."/>
            <person name="Schleper C."/>
            <person name="Guy L."/>
            <person name="Ettema T.J."/>
        </authorList>
    </citation>
    <scope>NUCLEOTIDE SEQUENCE</scope>
</reference>
<accession>A0A0F9W9D3</accession>
<sequence>MKTIGDLKRDIEHLPDDTPICESCNYELVQTDSAEENEWYCPNERCVNEDTYPVT</sequence>
<evidence type="ECO:0000313" key="1">
    <source>
        <dbReference type="EMBL" id="KKN74703.1"/>
    </source>
</evidence>
<dbReference type="AlphaFoldDB" id="A0A0F9W9D3"/>
<gene>
    <name evidence="1" type="ORF">LCGC14_0387450</name>
</gene>
<comment type="caution">
    <text evidence="1">The sequence shown here is derived from an EMBL/GenBank/DDBJ whole genome shotgun (WGS) entry which is preliminary data.</text>
</comment>